<comment type="similarity">
    <text evidence="1">Belongs to the glycosyl hydrolase 29 family.</text>
</comment>
<dbReference type="AlphaFoldDB" id="A0A381TBC7"/>
<evidence type="ECO:0000313" key="7">
    <source>
        <dbReference type="EMBL" id="SVA11183.1"/>
    </source>
</evidence>
<organism evidence="7">
    <name type="scientific">marine metagenome</name>
    <dbReference type="NCBI Taxonomy" id="408172"/>
    <lineage>
        <taxon>unclassified sequences</taxon>
        <taxon>metagenomes</taxon>
        <taxon>ecological metagenomes</taxon>
    </lineage>
</organism>
<accession>A0A381TBC7</accession>
<dbReference type="PANTHER" id="PTHR10030">
    <property type="entry name" value="ALPHA-L-FUCOSIDASE"/>
    <property type="match status" value="1"/>
</dbReference>
<evidence type="ECO:0000256" key="3">
    <source>
        <dbReference type="ARBA" id="ARBA00022729"/>
    </source>
</evidence>
<evidence type="ECO:0000256" key="4">
    <source>
        <dbReference type="ARBA" id="ARBA00022801"/>
    </source>
</evidence>
<name>A0A381TBC7_9ZZZZ</name>
<sequence>MKKLIIIIICFTVNLSNAQQDYSPSKENLEARKWFEEAKFGLFIHWGVYSVLGDGEWVMNNQNISIKEYERLPGFFNPIEFDADEWVKMAKETGMKYITITSRHHDGFSMFDSAASDYNIVDKTPYGKDVLKMLSDACRKEGIKLFFYYSQLDWYRDDYFP</sequence>
<dbReference type="EC" id="3.2.1.51" evidence="2"/>
<dbReference type="GO" id="GO:0004560">
    <property type="term" value="F:alpha-L-fucosidase activity"/>
    <property type="evidence" value="ECO:0007669"/>
    <property type="project" value="InterPro"/>
</dbReference>
<dbReference type="GO" id="GO:0016139">
    <property type="term" value="P:glycoside catabolic process"/>
    <property type="evidence" value="ECO:0007669"/>
    <property type="project" value="TreeGrafter"/>
</dbReference>
<evidence type="ECO:0000259" key="6">
    <source>
        <dbReference type="Pfam" id="PF01120"/>
    </source>
</evidence>
<keyword evidence="3" id="KW-0732">Signal</keyword>
<reference evidence="7" key="1">
    <citation type="submission" date="2018-05" db="EMBL/GenBank/DDBJ databases">
        <authorList>
            <person name="Lanie J.A."/>
            <person name="Ng W.-L."/>
            <person name="Kazmierczak K.M."/>
            <person name="Andrzejewski T.M."/>
            <person name="Davidsen T.M."/>
            <person name="Wayne K.J."/>
            <person name="Tettelin H."/>
            <person name="Glass J.I."/>
            <person name="Rusch D."/>
            <person name="Podicherti R."/>
            <person name="Tsui H.-C.T."/>
            <person name="Winkler M.E."/>
        </authorList>
    </citation>
    <scope>NUCLEOTIDE SEQUENCE</scope>
</reference>
<feature type="domain" description="Glycoside hydrolase family 29 N-terminal" evidence="6">
    <location>
        <begin position="12"/>
        <end position="160"/>
    </location>
</feature>
<dbReference type="EMBL" id="UINC01004024">
    <property type="protein sequence ID" value="SVA11183.1"/>
    <property type="molecule type" value="Genomic_DNA"/>
</dbReference>
<evidence type="ECO:0000256" key="2">
    <source>
        <dbReference type="ARBA" id="ARBA00012662"/>
    </source>
</evidence>
<proteinExistence type="inferred from homology"/>
<dbReference type="Gene3D" id="3.20.20.80">
    <property type="entry name" value="Glycosidases"/>
    <property type="match status" value="1"/>
</dbReference>
<keyword evidence="5" id="KW-0326">Glycosidase</keyword>
<dbReference type="SMART" id="SM00812">
    <property type="entry name" value="Alpha_L_fucos"/>
    <property type="match status" value="1"/>
</dbReference>
<dbReference type="InterPro" id="IPR017853">
    <property type="entry name" value="GH"/>
</dbReference>
<evidence type="ECO:0000256" key="1">
    <source>
        <dbReference type="ARBA" id="ARBA00007951"/>
    </source>
</evidence>
<protein>
    <recommendedName>
        <fullName evidence="2">alpha-L-fucosidase</fullName>
        <ecNumber evidence="2">3.2.1.51</ecNumber>
    </recommendedName>
</protein>
<dbReference type="InterPro" id="IPR000933">
    <property type="entry name" value="Glyco_hydro_29"/>
</dbReference>
<gene>
    <name evidence="7" type="ORF">METZ01_LOCUS64037</name>
</gene>
<dbReference type="InterPro" id="IPR057739">
    <property type="entry name" value="Glyco_hydro_29_N"/>
</dbReference>
<dbReference type="Pfam" id="PF01120">
    <property type="entry name" value="Alpha_L_fucos"/>
    <property type="match status" value="1"/>
</dbReference>
<keyword evidence="4" id="KW-0378">Hydrolase</keyword>
<dbReference type="GO" id="GO:0006004">
    <property type="term" value="P:fucose metabolic process"/>
    <property type="evidence" value="ECO:0007669"/>
    <property type="project" value="TreeGrafter"/>
</dbReference>
<dbReference type="GO" id="GO:0005764">
    <property type="term" value="C:lysosome"/>
    <property type="evidence" value="ECO:0007669"/>
    <property type="project" value="TreeGrafter"/>
</dbReference>
<dbReference type="SUPFAM" id="SSF51445">
    <property type="entry name" value="(Trans)glycosidases"/>
    <property type="match status" value="1"/>
</dbReference>
<dbReference type="PANTHER" id="PTHR10030:SF37">
    <property type="entry name" value="ALPHA-L-FUCOSIDASE-RELATED"/>
    <property type="match status" value="1"/>
</dbReference>
<feature type="non-terminal residue" evidence="7">
    <location>
        <position position="161"/>
    </location>
</feature>
<evidence type="ECO:0000256" key="5">
    <source>
        <dbReference type="ARBA" id="ARBA00023295"/>
    </source>
</evidence>